<reference evidence="1 2" key="1">
    <citation type="journal article" date="2014" name="Genome Announc.">
        <title>Draft Genome Sequence of Xylella fastidiosa Pear Leaf Scorch Strain in Taiwan.</title>
        <authorList>
            <person name="Su C.C."/>
            <person name="Deng W.L."/>
            <person name="Jan F.J."/>
            <person name="Chang C.J."/>
            <person name="Huang H."/>
            <person name="Chen J."/>
        </authorList>
    </citation>
    <scope>NUCLEOTIDE SEQUENCE [LARGE SCALE GENOMIC DNA]</scope>
    <source>
        <strain evidence="1 2">PLS229</strain>
    </source>
</reference>
<organism evidence="1 2">
    <name type="scientific">Xylella taiwanensis</name>
    <dbReference type="NCBI Taxonomy" id="1444770"/>
    <lineage>
        <taxon>Bacteria</taxon>
        <taxon>Pseudomonadati</taxon>
        <taxon>Pseudomonadota</taxon>
        <taxon>Gammaproteobacteria</taxon>
        <taxon>Lysobacterales</taxon>
        <taxon>Lysobacteraceae</taxon>
        <taxon>Xylella</taxon>
    </lineage>
</organism>
<evidence type="ECO:0000313" key="1">
    <source>
        <dbReference type="EMBL" id="EWS78773.1"/>
    </source>
</evidence>
<comment type="caution">
    <text evidence="1">The sequence shown here is derived from an EMBL/GenBank/DDBJ whole genome shotgun (WGS) entry which is preliminary data.</text>
</comment>
<dbReference type="Proteomes" id="UP000020406">
    <property type="component" value="Unassembled WGS sequence"/>
</dbReference>
<sequence>MIWHHSATQSNNETACATDITRPPLVIFISSIHEHVQGAIRQPGPLEPLTTLRHLVRLSKG</sequence>
<dbReference type="AlphaFoldDB" id="Z9JL97"/>
<gene>
    <name evidence="1" type="ORF">AF72_04170</name>
</gene>
<dbReference type="KEGG" id="xtw:AB672_03745"/>
<proteinExistence type="predicted"/>
<evidence type="ECO:0000313" key="2">
    <source>
        <dbReference type="Proteomes" id="UP000020406"/>
    </source>
</evidence>
<accession>Z9JL97</accession>
<protein>
    <submittedName>
        <fullName evidence="1">Uncharacterized protein</fullName>
    </submittedName>
</protein>
<dbReference type="EMBL" id="JDSQ01000005">
    <property type="protein sequence ID" value="EWS78773.1"/>
    <property type="molecule type" value="Genomic_DNA"/>
</dbReference>
<name>Z9JL97_9GAMM</name>